<name>A0AAD7C9K9_MYCRO</name>
<feature type="compositionally biased region" description="Low complexity" evidence="1">
    <location>
        <begin position="202"/>
        <end position="222"/>
    </location>
</feature>
<feature type="compositionally biased region" description="Basic residues" evidence="1">
    <location>
        <begin position="739"/>
        <end position="756"/>
    </location>
</feature>
<keyword evidence="3" id="KW-1185">Reference proteome</keyword>
<proteinExistence type="predicted"/>
<organism evidence="2 3">
    <name type="scientific">Mycena rosella</name>
    <name type="common">Pink bonnet</name>
    <name type="synonym">Agaricus rosellus</name>
    <dbReference type="NCBI Taxonomy" id="1033263"/>
    <lineage>
        <taxon>Eukaryota</taxon>
        <taxon>Fungi</taxon>
        <taxon>Dikarya</taxon>
        <taxon>Basidiomycota</taxon>
        <taxon>Agaricomycotina</taxon>
        <taxon>Agaricomycetes</taxon>
        <taxon>Agaricomycetidae</taxon>
        <taxon>Agaricales</taxon>
        <taxon>Marasmiineae</taxon>
        <taxon>Mycenaceae</taxon>
        <taxon>Mycena</taxon>
    </lineage>
</organism>
<feature type="compositionally biased region" description="Acidic residues" evidence="1">
    <location>
        <begin position="720"/>
        <end position="732"/>
    </location>
</feature>
<protein>
    <submittedName>
        <fullName evidence="2">Uncharacterized protein</fullName>
    </submittedName>
</protein>
<feature type="compositionally biased region" description="Low complexity" evidence="1">
    <location>
        <begin position="138"/>
        <end position="151"/>
    </location>
</feature>
<reference evidence="2" key="1">
    <citation type="submission" date="2023-03" db="EMBL/GenBank/DDBJ databases">
        <title>Massive genome expansion in bonnet fungi (Mycena s.s.) driven by repeated elements and novel gene families across ecological guilds.</title>
        <authorList>
            <consortium name="Lawrence Berkeley National Laboratory"/>
            <person name="Harder C.B."/>
            <person name="Miyauchi S."/>
            <person name="Viragh M."/>
            <person name="Kuo A."/>
            <person name="Thoen E."/>
            <person name="Andreopoulos B."/>
            <person name="Lu D."/>
            <person name="Skrede I."/>
            <person name="Drula E."/>
            <person name="Henrissat B."/>
            <person name="Morin E."/>
            <person name="Kohler A."/>
            <person name="Barry K."/>
            <person name="LaButti K."/>
            <person name="Morin E."/>
            <person name="Salamov A."/>
            <person name="Lipzen A."/>
            <person name="Mereny Z."/>
            <person name="Hegedus B."/>
            <person name="Baldrian P."/>
            <person name="Stursova M."/>
            <person name="Weitz H."/>
            <person name="Taylor A."/>
            <person name="Grigoriev I.V."/>
            <person name="Nagy L.G."/>
            <person name="Martin F."/>
            <person name="Kauserud H."/>
        </authorList>
    </citation>
    <scope>NUCLEOTIDE SEQUENCE</scope>
    <source>
        <strain evidence="2">CBHHK067</strain>
    </source>
</reference>
<feature type="compositionally biased region" description="Acidic residues" evidence="1">
    <location>
        <begin position="311"/>
        <end position="338"/>
    </location>
</feature>
<comment type="caution">
    <text evidence="2">The sequence shown here is derived from an EMBL/GenBank/DDBJ whole genome shotgun (WGS) entry which is preliminary data.</text>
</comment>
<feature type="compositionally biased region" description="Polar residues" evidence="1">
    <location>
        <begin position="233"/>
        <end position="244"/>
    </location>
</feature>
<evidence type="ECO:0000313" key="3">
    <source>
        <dbReference type="Proteomes" id="UP001221757"/>
    </source>
</evidence>
<feature type="compositionally biased region" description="Basic and acidic residues" evidence="1">
    <location>
        <begin position="181"/>
        <end position="190"/>
    </location>
</feature>
<dbReference type="AlphaFoldDB" id="A0AAD7C9K9"/>
<feature type="compositionally biased region" description="Basic and acidic residues" evidence="1">
    <location>
        <begin position="269"/>
        <end position="283"/>
    </location>
</feature>
<feature type="region of interest" description="Disordered" evidence="1">
    <location>
        <begin position="711"/>
        <end position="786"/>
    </location>
</feature>
<feature type="compositionally biased region" description="Low complexity" evidence="1">
    <location>
        <begin position="768"/>
        <end position="786"/>
    </location>
</feature>
<dbReference type="EMBL" id="JARKIE010000417">
    <property type="protein sequence ID" value="KAJ7642532.1"/>
    <property type="molecule type" value="Genomic_DNA"/>
</dbReference>
<feature type="region of interest" description="Disordered" evidence="1">
    <location>
        <begin position="83"/>
        <end position="351"/>
    </location>
</feature>
<gene>
    <name evidence="2" type="ORF">B0H17DRAFT_1216393</name>
</gene>
<accession>A0AAD7C9K9</accession>
<feature type="compositionally biased region" description="Basic residues" evidence="1">
    <location>
        <begin position="126"/>
        <end position="135"/>
    </location>
</feature>
<feature type="compositionally biased region" description="Acidic residues" evidence="1">
    <location>
        <begin position="284"/>
        <end position="293"/>
    </location>
</feature>
<evidence type="ECO:0000313" key="2">
    <source>
        <dbReference type="EMBL" id="KAJ7642532.1"/>
    </source>
</evidence>
<dbReference type="Proteomes" id="UP001221757">
    <property type="component" value="Unassembled WGS sequence"/>
</dbReference>
<sequence length="865" mass="94538">MSLPDCAAFCQNNGVNKTEPRGNGTNITDIHCKKSGLQMRGAGGIISDEMQGIPWSKDCLPDALPIKTSKSLSSISMMDNHRRKNLAPPATPAMSVQPAPTKRALRSNSVTGKVANLGLNPEPKPVRKPLARKRKTPTEAADATAAQPPAAQDRKKKKPTPEPRPPTPPLDEEDPLADIPPHVDSRRHTPYDGVRLSRPPRRALSVAVPAPAPQSSSAPPRRAWSKPPPPSPTFSFQHSRSSTPIDLHKLGGAKPDDDDDDMESNFSNTEKERRRAEEQHNHEEEEALIEYEAETGGKGRHGKRKARDVEQYDSQDGDQNDDQDDADEREPDDDDDDPTCPPAWDIKPGPLSAAGVNKALAVRQAYHDMLRAVAREEGKKVSTVLKAIGDTTSLTRKTNPWNAFQVQQRALFPQPKGMSKKEHRTIVRAKYSELFADLSEDDANDPGARAACATTVMLDDQKANDRGHAMLTKVSTVTANTCDIEICGYAIDPFTDNATIWGGGQFFKGVYTRFKDAIKRSSVISRRCTSEVVAMESHDAAARGIERPIIINFGQTATEKSHRDTRRRVLHKMFLNDIHVVLAQRGDNLTLPKDMSWKWLEMAIRLHLRIVEWPVELKLAFPNAGFAITHIKEASVLKAMVAAMKARYLGTDDAVEEDTPRIVSWTEEECDMPLTDILNVPLVVCADGSVLLYARDSKDLLRCLAPKGKGKAKASAHQESDDDESDDDESNDDGAPNASKKRKSRAPGGRAAKRPRTAGPSTAQNTVAPAASGSNAAGAPSGASGNSASGPGEMMCCYFNRQDFSESFVGAVMKYRDEPTRIQCQTQVWTAGGWRALPKGLGVAVSEADEARCELLRFYIGLADD</sequence>
<evidence type="ECO:0000256" key="1">
    <source>
        <dbReference type="SAM" id="MobiDB-lite"/>
    </source>
</evidence>